<dbReference type="GO" id="GO:0000160">
    <property type="term" value="P:phosphorelay signal transduction system"/>
    <property type="evidence" value="ECO:0007669"/>
    <property type="project" value="InterPro"/>
</dbReference>
<dbReference type="PROSITE" id="PS50894">
    <property type="entry name" value="HPT"/>
    <property type="match status" value="1"/>
</dbReference>
<sequence length="205" mass="23443">MGSITEGSLPEELKGLSEVEGLSIESGLKFCGSVREFDKFLEAFYYDIDGKQAELLDAFQNGDIEYFTIKAHALKTSARMIGAKQLSEMALGLEMAGKANDKGYIKTNLDEFIKLYVSYKTRLFPYMSWKQQQKANKKPISDEELKEAFAALKEVSPLMDYDAVEMILEELDKYKLPIQAQKRVAEINKQLRRMDWDKIEILLAE</sequence>
<dbReference type="InterPro" id="IPR008207">
    <property type="entry name" value="Sig_transdc_His_kin_Hpt_dom"/>
</dbReference>
<feature type="domain" description="HPt" evidence="2">
    <location>
        <begin position="33"/>
        <end position="130"/>
    </location>
</feature>
<accession>A0A1H7M665</accession>
<keyword evidence="4" id="KW-1185">Reference proteome</keyword>
<dbReference type="InterPro" id="IPR036641">
    <property type="entry name" value="HPT_dom_sf"/>
</dbReference>
<evidence type="ECO:0000259" key="2">
    <source>
        <dbReference type="PROSITE" id="PS50894"/>
    </source>
</evidence>
<keyword evidence="1" id="KW-0597">Phosphoprotein</keyword>
<gene>
    <name evidence="3" type="ORF">SAMN02910377_02561</name>
</gene>
<protein>
    <submittedName>
        <fullName evidence="3">Hpt domain-containing protein</fullName>
    </submittedName>
</protein>
<evidence type="ECO:0000313" key="3">
    <source>
        <dbReference type="EMBL" id="SEL06612.1"/>
    </source>
</evidence>
<dbReference type="RefSeq" id="WP_074792283.1">
    <property type="nucleotide sequence ID" value="NZ_FNZX01000021.1"/>
</dbReference>
<feature type="modified residue" description="Phosphohistidine" evidence="1">
    <location>
        <position position="72"/>
    </location>
</feature>
<organism evidence="3 4">
    <name type="scientific">Pseudobutyrivibrio ruminis</name>
    <dbReference type="NCBI Taxonomy" id="46206"/>
    <lineage>
        <taxon>Bacteria</taxon>
        <taxon>Bacillati</taxon>
        <taxon>Bacillota</taxon>
        <taxon>Clostridia</taxon>
        <taxon>Lachnospirales</taxon>
        <taxon>Lachnospiraceae</taxon>
        <taxon>Pseudobutyrivibrio</taxon>
    </lineage>
</organism>
<dbReference type="AlphaFoldDB" id="A0A1H7M665"/>
<dbReference type="Gene3D" id="1.20.120.160">
    <property type="entry name" value="HPT domain"/>
    <property type="match status" value="1"/>
</dbReference>
<evidence type="ECO:0000256" key="1">
    <source>
        <dbReference type="PROSITE-ProRule" id="PRU00110"/>
    </source>
</evidence>
<proteinExistence type="predicted"/>
<evidence type="ECO:0000313" key="4">
    <source>
        <dbReference type="Proteomes" id="UP000182321"/>
    </source>
</evidence>
<dbReference type="Proteomes" id="UP000182321">
    <property type="component" value="Unassembled WGS sequence"/>
</dbReference>
<name>A0A1H7M665_9FIRM</name>
<dbReference type="EMBL" id="FNZX01000021">
    <property type="protein sequence ID" value="SEL06612.1"/>
    <property type="molecule type" value="Genomic_DNA"/>
</dbReference>
<reference evidence="4" key="1">
    <citation type="submission" date="2016-10" db="EMBL/GenBank/DDBJ databases">
        <authorList>
            <person name="Varghese N."/>
        </authorList>
    </citation>
    <scope>NUCLEOTIDE SEQUENCE [LARGE SCALE GENOMIC DNA]</scope>
    <source>
        <strain evidence="4">ACV-9</strain>
    </source>
</reference>
<dbReference type="SUPFAM" id="SSF47226">
    <property type="entry name" value="Histidine-containing phosphotransfer domain, HPT domain"/>
    <property type="match status" value="1"/>
</dbReference>